<evidence type="ECO:0000313" key="2">
    <source>
        <dbReference type="Proteomes" id="UP000673375"/>
    </source>
</evidence>
<gene>
    <name evidence="1" type="ORF">I6N96_06830</name>
</gene>
<proteinExistence type="predicted"/>
<accession>A0ABS4CH88</accession>
<sequence>MITPAYPNQRRHEGILEELKRQIIEYPHYIYLEEKEIFSAEQPRIANPLDCYEVFAASPNTVLFWSSKTCLHSTKAIYRMQDRTVSFDLVIDMAQEDFNWVFRNLCLAAFGVRFGLKQKVEWVKLPKCFAEPLHPKMIVEGEFVRMKLEDM</sequence>
<dbReference type="Proteomes" id="UP000673375">
    <property type="component" value="Unassembled WGS sequence"/>
</dbReference>
<dbReference type="RefSeq" id="WP_209556818.1">
    <property type="nucleotide sequence ID" value="NZ_JAEDXU010000003.1"/>
</dbReference>
<protein>
    <submittedName>
        <fullName evidence="1">Uncharacterized protein</fullName>
    </submittedName>
</protein>
<organism evidence="1 2">
    <name type="scientific">Enterococcus larvae</name>
    <dbReference type="NCBI Taxonomy" id="2794352"/>
    <lineage>
        <taxon>Bacteria</taxon>
        <taxon>Bacillati</taxon>
        <taxon>Bacillota</taxon>
        <taxon>Bacilli</taxon>
        <taxon>Lactobacillales</taxon>
        <taxon>Enterococcaceae</taxon>
        <taxon>Enterococcus</taxon>
    </lineage>
</organism>
<reference evidence="1 2" key="1">
    <citation type="submission" date="2020-12" db="EMBL/GenBank/DDBJ databases">
        <title>Vagococcus allomyrinae sp. nov. and Enterococcus lavae sp. nov., isolated from the larvae of Allomyrina dichotoma.</title>
        <authorList>
            <person name="Lee S.D."/>
        </authorList>
    </citation>
    <scope>NUCLEOTIDE SEQUENCE [LARGE SCALE GENOMIC DNA]</scope>
    <source>
        <strain evidence="1 2">BWM-S5</strain>
    </source>
</reference>
<keyword evidence="2" id="KW-1185">Reference proteome</keyword>
<name>A0ABS4CH88_9ENTE</name>
<dbReference type="EMBL" id="JAEDXU010000003">
    <property type="protein sequence ID" value="MBP1045991.1"/>
    <property type="molecule type" value="Genomic_DNA"/>
</dbReference>
<evidence type="ECO:0000313" key="1">
    <source>
        <dbReference type="EMBL" id="MBP1045991.1"/>
    </source>
</evidence>
<comment type="caution">
    <text evidence="1">The sequence shown here is derived from an EMBL/GenBank/DDBJ whole genome shotgun (WGS) entry which is preliminary data.</text>
</comment>